<sequence>MTNAIARHVEEHGFIPLSWAAGTKGADYLNLGDALSPAMLSMLTGLPVQHEPMVGDMLRMASVGSIGQNYARGEVWFWGTGSSHYTIGAGGEKTLYSRPAGTDVHICSTRGPFSRKVLNDGVPVAPDSAFGDPVWILPDFYPGPVEKKWDLGVLIHLVDLADRDTEAHPKDYARYVVPDEFAGSVKLLNTVTPRTVDGLKQRLDDILSCRRLVSTSLHGMVFAESYGIPCLYFGVRGPNKGLAMIDLDVNDDKQIDTRFTDLYLGMGKPRLPIYVQNRKLPTDWADVMRAVDRGWTPVGFDAQPMIDACPLPANPIKAPDGGTIFDHPLIRGMPLLGGERTTL</sequence>
<feature type="domain" description="Polysaccharide pyruvyl transferase" evidence="1">
    <location>
        <begin position="75"/>
        <end position="234"/>
    </location>
</feature>
<dbReference type="Pfam" id="PF04230">
    <property type="entry name" value="PS_pyruv_trans"/>
    <property type="match status" value="1"/>
</dbReference>
<dbReference type="Proteomes" id="UP001176471">
    <property type="component" value="Unassembled WGS sequence"/>
</dbReference>
<evidence type="ECO:0000313" key="2">
    <source>
        <dbReference type="EMBL" id="MDO7836227.1"/>
    </source>
</evidence>
<gene>
    <name evidence="2" type="ORF">Q4610_14350</name>
</gene>
<evidence type="ECO:0000259" key="1">
    <source>
        <dbReference type="Pfam" id="PF04230"/>
    </source>
</evidence>
<dbReference type="GO" id="GO:0016757">
    <property type="term" value="F:glycosyltransferase activity"/>
    <property type="evidence" value="ECO:0007669"/>
    <property type="project" value="UniProtKB-KW"/>
</dbReference>
<dbReference type="RefSeq" id="WP_304536645.1">
    <property type="nucleotide sequence ID" value="NZ_JAUQOM010000007.1"/>
</dbReference>
<proteinExistence type="predicted"/>
<dbReference type="EMBL" id="JAUQOM010000007">
    <property type="protein sequence ID" value="MDO7836227.1"/>
    <property type="molecule type" value="Genomic_DNA"/>
</dbReference>
<dbReference type="EC" id="2.4.-.-" evidence="2"/>
<keyword evidence="2" id="KW-0328">Glycosyltransferase</keyword>
<keyword evidence="3" id="KW-1185">Reference proteome</keyword>
<reference evidence="2" key="1">
    <citation type="submission" date="2023-07" db="EMBL/GenBank/DDBJ databases">
        <title>Bacterial whole genome sequence for Sphingobium sp. HBC34.</title>
        <authorList>
            <person name="Le V."/>
            <person name="Ko S.-R."/>
            <person name="Ahn C.-Y."/>
            <person name="Oh H.-M."/>
        </authorList>
    </citation>
    <scope>NUCLEOTIDE SEQUENCE</scope>
    <source>
        <strain evidence="2">HBC34</strain>
    </source>
</reference>
<organism evidence="2 3">
    <name type="scientific">Sphingobium cyanobacteriorum</name>
    <dbReference type="NCBI Taxonomy" id="3063954"/>
    <lineage>
        <taxon>Bacteria</taxon>
        <taxon>Pseudomonadati</taxon>
        <taxon>Pseudomonadota</taxon>
        <taxon>Alphaproteobacteria</taxon>
        <taxon>Sphingomonadales</taxon>
        <taxon>Sphingomonadaceae</taxon>
        <taxon>Sphingobium</taxon>
    </lineage>
</organism>
<name>A0ABT8ZPV9_9SPHN</name>
<protein>
    <submittedName>
        <fullName evidence="2">Polysaccharide pyruvyl transferase family protein</fullName>
        <ecNumber evidence="2">2.4.-.-</ecNumber>
    </submittedName>
</protein>
<keyword evidence="2" id="KW-0808">Transferase</keyword>
<dbReference type="InterPro" id="IPR007345">
    <property type="entry name" value="Polysacch_pyruvyl_Trfase"/>
</dbReference>
<accession>A0ABT8ZPV9</accession>
<evidence type="ECO:0000313" key="3">
    <source>
        <dbReference type="Proteomes" id="UP001176471"/>
    </source>
</evidence>
<comment type="caution">
    <text evidence="2">The sequence shown here is derived from an EMBL/GenBank/DDBJ whole genome shotgun (WGS) entry which is preliminary data.</text>
</comment>